<dbReference type="Proteomes" id="UP000239698">
    <property type="component" value="Unassembled WGS sequence"/>
</dbReference>
<sequence>MSKLVRDFVPAIVGAAGGVLDVRGALDDDEFMRALDAKLVEEALEVGATAGQEEAPGELADLLRWTWRTCSDDTRLSRSALLGQSGAGRRLETEPSKARSVRNRSA</sequence>
<dbReference type="RefSeq" id="WP_104248541.1">
    <property type="nucleotide sequence ID" value="NZ_PSUD01000002.1"/>
</dbReference>
<reference evidence="2 3" key="1">
    <citation type="submission" date="2018-02" db="EMBL/GenBank/DDBJ databases">
        <title>Bacteriophage NCPPB3778 and a type I-E CRISPR drive the evolution of the US Biological Select Agent, Rathayibacter toxicus.</title>
        <authorList>
            <person name="Davis E.W.II."/>
            <person name="Tabima J.F."/>
            <person name="Weisberg A.J."/>
            <person name="Lopes L.D."/>
            <person name="Wiseman M.S."/>
            <person name="Wiseman M.S."/>
            <person name="Pupko T."/>
            <person name="Belcher M.S."/>
            <person name="Sechler A.J."/>
            <person name="Tancos M.A."/>
            <person name="Schroeder B.K."/>
            <person name="Murray T.D."/>
            <person name="Luster D.G."/>
            <person name="Schneider W.L."/>
            <person name="Rogers E."/>
            <person name="Andreote F.D."/>
            <person name="Grunwald N.J."/>
            <person name="Putnam M.L."/>
            <person name="Chang J.H."/>
        </authorList>
    </citation>
    <scope>NUCLEOTIDE SEQUENCE [LARGE SCALE GENOMIC DNA]</scope>
    <source>
        <strain evidence="2 3">AY1D6</strain>
    </source>
</reference>
<organism evidence="2 3">
    <name type="scientific">Rathayibacter rathayi</name>
    <name type="common">Corynebacterium rathayi</name>
    <dbReference type="NCBI Taxonomy" id="33887"/>
    <lineage>
        <taxon>Bacteria</taxon>
        <taxon>Bacillati</taxon>
        <taxon>Actinomycetota</taxon>
        <taxon>Actinomycetes</taxon>
        <taxon>Micrococcales</taxon>
        <taxon>Microbacteriaceae</taxon>
        <taxon>Rathayibacter</taxon>
    </lineage>
</organism>
<comment type="caution">
    <text evidence="2">The sequence shown here is derived from an EMBL/GenBank/DDBJ whole genome shotgun (WGS) entry which is preliminary data.</text>
</comment>
<evidence type="ECO:0000256" key="1">
    <source>
        <dbReference type="SAM" id="MobiDB-lite"/>
    </source>
</evidence>
<evidence type="ECO:0000313" key="3">
    <source>
        <dbReference type="Proteomes" id="UP000239698"/>
    </source>
</evidence>
<evidence type="ECO:0008006" key="4">
    <source>
        <dbReference type="Google" id="ProtNLM"/>
    </source>
</evidence>
<name>A0ABX5AEG1_RATRA</name>
<feature type="region of interest" description="Disordered" evidence="1">
    <location>
        <begin position="85"/>
        <end position="106"/>
    </location>
</feature>
<proteinExistence type="predicted"/>
<evidence type="ECO:0000313" key="2">
    <source>
        <dbReference type="EMBL" id="PPH79281.1"/>
    </source>
</evidence>
<dbReference type="EMBL" id="PSVT01000003">
    <property type="protein sequence ID" value="PPH79281.1"/>
    <property type="molecule type" value="Genomic_DNA"/>
</dbReference>
<accession>A0ABX5AEG1</accession>
<gene>
    <name evidence="2" type="ORF">C5C40_02810</name>
</gene>
<keyword evidence="3" id="KW-1185">Reference proteome</keyword>
<protein>
    <recommendedName>
        <fullName evidence="4">DUF222 domain-containing protein</fullName>
    </recommendedName>
</protein>